<feature type="compositionally biased region" description="Basic and acidic residues" evidence="1">
    <location>
        <begin position="33"/>
        <end position="44"/>
    </location>
</feature>
<organism evidence="2 3">
    <name type="scientific">Streptomyces rapamycinicus</name>
    <dbReference type="NCBI Taxonomy" id="1226757"/>
    <lineage>
        <taxon>Bacteria</taxon>
        <taxon>Bacillati</taxon>
        <taxon>Actinomycetota</taxon>
        <taxon>Actinomycetes</taxon>
        <taxon>Kitasatosporales</taxon>
        <taxon>Streptomycetaceae</taxon>
        <taxon>Streptomyces</taxon>
        <taxon>Streptomyces violaceusniger group</taxon>
    </lineage>
</organism>
<feature type="region of interest" description="Disordered" evidence="1">
    <location>
        <begin position="1"/>
        <end position="68"/>
    </location>
</feature>
<feature type="compositionally biased region" description="Basic and acidic residues" evidence="1">
    <location>
        <begin position="10"/>
        <end position="26"/>
    </location>
</feature>
<dbReference type="Proteomes" id="UP000530530">
    <property type="component" value="Unassembled WGS sequence"/>
</dbReference>
<evidence type="ECO:0000313" key="2">
    <source>
        <dbReference type="EMBL" id="MBB4785845.1"/>
    </source>
</evidence>
<sequence>MAGRLQMRRRPAEGDAAQDDREERDNQGLPGEDESRAGDDEQAHAHPQYDPGNVFRLNHNIELRPPGP</sequence>
<protein>
    <submittedName>
        <fullName evidence="2">Uncharacterized protein</fullName>
    </submittedName>
</protein>
<name>A0ABR6LU32_9ACTN</name>
<keyword evidence="3" id="KW-1185">Reference proteome</keyword>
<evidence type="ECO:0000313" key="3">
    <source>
        <dbReference type="Proteomes" id="UP000530530"/>
    </source>
</evidence>
<gene>
    <name evidence="2" type="ORF">BJY27_006806</name>
</gene>
<dbReference type="EMBL" id="JACHNG010000001">
    <property type="protein sequence ID" value="MBB4785845.1"/>
    <property type="molecule type" value="Genomic_DNA"/>
</dbReference>
<proteinExistence type="predicted"/>
<reference evidence="2 3" key="1">
    <citation type="submission" date="2020-08" db="EMBL/GenBank/DDBJ databases">
        <title>Sequencing the genomes of 1000 actinobacteria strains.</title>
        <authorList>
            <person name="Klenk H.-P."/>
        </authorList>
    </citation>
    <scope>NUCLEOTIDE SEQUENCE [LARGE SCALE GENOMIC DNA]</scope>
    <source>
        <strain evidence="2 3">DSM 41530</strain>
    </source>
</reference>
<comment type="caution">
    <text evidence="2">The sequence shown here is derived from an EMBL/GenBank/DDBJ whole genome shotgun (WGS) entry which is preliminary data.</text>
</comment>
<accession>A0ABR6LU32</accession>
<dbReference type="RefSeq" id="WP_020871644.1">
    <property type="nucleotide sequence ID" value="NZ_CP157809.1"/>
</dbReference>
<evidence type="ECO:0000256" key="1">
    <source>
        <dbReference type="SAM" id="MobiDB-lite"/>
    </source>
</evidence>